<feature type="transmembrane region" description="Helical" evidence="2">
    <location>
        <begin position="12"/>
        <end position="35"/>
    </location>
</feature>
<gene>
    <name evidence="4" type="ORF">GCM10023349_30090</name>
</gene>
<comment type="caution">
    <text evidence="4">The sequence shown here is derived from an EMBL/GenBank/DDBJ whole genome shotgun (WGS) entry which is preliminary data.</text>
</comment>
<dbReference type="RefSeq" id="WP_345522178.1">
    <property type="nucleotide sequence ID" value="NZ_BAABKM010000002.1"/>
</dbReference>
<keyword evidence="5" id="KW-1185">Reference proteome</keyword>
<proteinExistence type="predicted"/>
<accession>A0ABP8XMG8</accession>
<keyword evidence="2" id="KW-0812">Transmembrane</keyword>
<name>A0ABP8XMG8_9ACTN</name>
<feature type="domain" description="LytR/CpsA/Psr regulator C-terminal" evidence="3">
    <location>
        <begin position="79"/>
        <end position="160"/>
    </location>
</feature>
<dbReference type="EMBL" id="BAABKM010000002">
    <property type="protein sequence ID" value="GAA4709174.1"/>
    <property type="molecule type" value="Genomic_DNA"/>
</dbReference>
<keyword evidence="2" id="KW-1133">Transmembrane helix</keyword>
<protein>
    <recommendedName>
        <fullName evidence="3">LytR/CpsA/Psr regulator C-terminal domain-containing protein</fullName>
    </recommendedName>
</protein>
<evidence type="ECO:0000256" key="1">
    <source>
        <dbReference type="SAM" id="MobiDB-lite"/>
    </source>
</evidence>
<feature type="compositionally biased region" description="Low complexity" evidence="1">
    <location>
        <begin position="56"/>
        <end position="65"/>
    </location>
</feature>
<dbReference type="Proteomes" id="UP001499974">
    <property type="component" value="Unassembled WGS sequence"/>
</dbReference>
<evidence type="ECO:0000313" key="4">
    <source>
        <dbReference type="EMBL" id="GAA4709174.1"/>
    </source>
</evidence>
<sequence>MARYQPRNQKGAVFPSPVVILSVLAVAMAGVAFVATRGSEPTEREVTTVVKEQPTASPSYSASAKPKPKPKPAVQRGKVYVEVYNNSGITGLAGDVADRTSNIGWKVVGSDNWYGTIPGTTVYYPERLKRAAKTLALDLGIRRTALAVDPMRRDRLTLILTGPLD</sequence>
<reference evidence="5" key="1">
    <citation type="journal article" date="2019" name="Int. J. Syst. Evol. Microbiol.">
        <title>The Global Catalogue of Microorganisms (GCM) 10K type strain sequencing project: providing services to taxonomists for standard genome sequencing and annotation.</title>
        <authorList>
            <consortium name="The Broad Institute Genomics Platform"/>
            <consortium name="The Broad Institute Genome Sequencing Center for Infectious Disease"/>
            <person name="Wu L."/>
            <person name="Ma J."/>
        </authorList>
    </citation>
    <scope>NUCLEOTIDE SEQUENCE [LARGE SCALE GENOMIC DNA]</scope>
    <source>
        <strain evidence="5">JCM 18531</strain>
    </source>
</reference>
<dbReference type="InterPro" id="IPR027381">
    <property type="entry name" value="LytR/CpsA/Psr_C"/>
</dbReference>
<feature type="region of interest" description="Disordered" evidence="1">
    <location>
        <begin position="42"/>
        <end position="73"/>
    </location>
</feature>
<organism evidence="4 5">
    <name type="scientific">Nocardioides conyzicola</name>
    <dbReference type="NCBI Taxonomy" id="1651781"/>
    <lineage>
        <taxon>Bacteria</taxon>
        <taxon>Bacillati</taxon>
        <taxon>Actinomycetota</taxon>
        <taxon>Actinomycetes</taxon>
        <taxon>Propionibacteriales</taxon>
        <taxon>Nocardioidaceae</taxon>
        <taxon>Nocardioides</taxon>
    </lineage>
</organism>
<evidence type="ECO:0000256" key="2">
    <source>
        <dbReference type="SAM" id="Phobius"/>
    </source>
</evidence>
<dbReference type="Pfam" id="PF13399">
    <property type="entry name" value="LytR_C"/>
    <property type="match status" value="1"/>
</dbReference>
<evidence type="ECO:0000313" key="5">
    <source>
        <dbReference type="Proteomes" id="UP001499974"/>
    </source>
</evidence>
<dbReference type="Gene3D" id="3.30.70.2390">
    <property type="match status" value="1"/>
</dbReference>
<evidence type="ECO:0000259" key="3">
    <source>
        <dbReference type="Pfam" id="PF13399"/>
    </source>
</evidence>
<keyword evidence="2" id="KW-0472">Membrane</keyword>